<keyword evidence="1" id="KW-0812">Transmembrane</keyword>
<name>A0A0N4U3V4_DRAME</name>
<feature type="domain" description="NADAR" evidence="2">
    <location>
        <begin position="21"/>
        <end position="160"/>
    </location>
</feature>
<dbReference type="EMBL" id="UYYG01001153">
    <property type="protein sequence ID" value="VDN55810.1"/>
    <property type="molecule type" value="Genomic_DNA"/>
</dbReference>
<evidence type="ECO:0000259" key="2">
    <source>
        <dbReference type="Pfam" id="PF08719"/>
    </source>
</evidence>
<dbReference type="InterPro" id="IPR012816">
    <property type="entry name" value="NADAR"/>
</dbReference>
<keyword evidence="5" id="KW-1185">Reference proteome</keyword>
<evidence type="ECO:0000313" key="4">
    <source>
        <dbReference type="Proteomes" id="UP000038040"/>
    </source>
</evidence>
<evidence type="ECO:0000256" key="1">
    <source>
        <dbReference type="SAM" id="Phobius"/>
    </source>
</evidence>
<accession>A0A0N4U3V4</accession>
<evidence type="ECO:0000313" key="6">
    <source>
        <dbReference type="WBParaSite" id="DME_0000142301-mRNA-1"/>
    </source>
</evidence>
<sequence length="213" mass="25683">FLKPTVKSTTDGKWLSLFFTDKYVFSNHHICENLHIDGMNFVCTEQYYMYWKATVKEILLTKDPKHMKAIGSRVKNFDQSLWHRVALQVMAIANVRKYQQNPLLRMELFRTEKTVLVECNPRDCIWGIGRGMDEPDVCDFSKWRGNNLLGFLLSHIRDRMMKNPIYNDEVSLIFSTFFYFFSRSQLHFFSIFCYFIFFHFIIILYYFIYLIWS</sequence>
<dbReference type="Proteomes" id="UP000274756">
    <property type="component" value="Unassembled WGS sequence"/>
</dbReference>
<feature type="transmembrane region" description="Helical" evidence="1">
    <location>
        <begin position="188"/>
        <end position="212"/>
    </location>
</feature>
<dbReference type="CDD" id="cd15457">
    <property type="entry name" value="NADAR"/>
    <property type="match status" value="1"/>
</dbReference>
<dbReference type="Pfam" id="PF08719">
    <property type="entry name" value="NADAR"/>
    <property type="match status" value="1"/>
</dbReference>
<dbReference type="WBParaSite" id="DME_0000142301-mRNA-1">
    <property type="protein sequence ID" value="DME_0000142301-mRNA-1"/>
    <property type="gene ID" value="DME_0000142301"/>
</dbReference>
<reference evidence="6" key="1">
    <citation type="submission" date="2017-02" db="UniProtKB">
        <authorList>
            <consortium name="WormBaseParasite"/>
        </authorList>
    </citation>
    <scope>IDENTIFICATION</scope>
</reference>
<reference evidence="3 5" key="2">
    <citation type="submission" date="2018-11" db="EMBL/GenBank/DDBJ databases">
        <authorList>
            <consortium name="Pathogen Informatics"/>
        </authorList>
    </citation>
    <scope>NUCLEOTIDE SEQUENCE [LARGE SCALE GENOMIC DNA]</scope>
</reference>
<dbReference type="NCBIfam" id="TIGR02464">
    <property type="entry name" value="ribofla_fusion"/>
    <property type="match status" value="1"/>
</dbReference>
<dbReference type="OrthoDB" id="206452at2759"/>
<dbReference type="AlphaFoldDB" id="A0A0N4U3V4"/>
<evidence type="ECO:0000313" key="3">
    <source>
        <dbReference type="EMBL" id="VDN55810.1"/>
    </source>
</evidence>
<proteinExistence type="predicted"/>
<protein>
    <submittedName>
        <fullName evidence="6">DUF1768 domain-containing protein</fullName>
    </submittedName>
</protein>
<dbReference type="Proteomes" id="UP000038040">
    <property type="component" value="Unplaced"/>
</dbReference>
<dbReference type="SUPFAM" id="SSF143990">
    <property type="entry name" value="YbiA-like"/>
    <property type="match status" value="1"/>
</dbReference>
<dbReference type="InterPro" id="IPR037238">
    <property type="entry name" value="YbiA-like_sf"/>
</dbReference>
<evidence type="ECO:0000313" key="5">
    <source>
        <dbReference type="Proteomes" id="UP000274756"/>
    </source>
</evidence>
<dbReference type="STRING" id="318479.A0A0N4U3V4"/>
<gene>
    <name evidence="3" type="ORF">DME_LOCUS5783</name>
</gene>
<keyword evidence="1" id="KW-1133">Transmembrane helix</keyword>
<keyword evidence="1" id="KW-0472">Membrane</keyword>
<dbReference type="Gene3D" id="1.10.357.40">
    <property type="entry name" value="YbiA-like"/>
    <property type="match status" value="1"/>
</dbReference>
<organism evidence="4 6">
    <name type="scientific">Dracunculus medinensis</name>
    <name type="common">Guinea worm</name>
    <dbReference type="NCBI Taxonomy" id="318479"/>
    <lineage>
        <taxon>Eukaryota</taxon>
        <taxon>Metazoa</taxon>
        <taxon>Ecdysozoa</taxon>
        <taxon>Nematoda</taxon>
        <taxon>Chromadorea</taxon>
        <taxon>Rhabditida</taxon>
        <taxon>Spirurina</taxon>
        <taxon>Dracunculoidea</taxon>
        <taxon>Dracunculidae</taxon>
        <taxon>Dracunculus</taxon>
    </lineage>
</organism>